<sequence length="125" mass="13411">MDLWAKLLGFEPPEVTVLEGEYWIDVPVSPKLDRALSKRAAKEGWDLTDPVDFHALLLARKASLSSVTEDALDVDVCGVTALHICGADAAATLARMRAGKSAVVASRARAHQTDAGSWQVEVSIL</sequence>
<dbReference type="EMBL" id="RQZF01000010">
    <property type="protein sequence ID" value="RRC94771.1"/>
    <property type="molecule type" value="Genomic_DNA"/>
</dbReference>
<protein>
    <submittedName>
        <fullName evidence="1">Uncharacterized protein</fullName>
    </submittedName>
</protein>
<dbReference type="RefSeq" id="WP_124871664.1">
    <property type="nucleotide sequence ID" value="NZ_RQZF01000010.1"/>
</dbReference>
<accession>A0A3P1SBW2</accession>
<comment type="caution">
    <text evidence="1">The sequence shown here is derived from an EMBL/GenBank/DDBJ whole genome shotgun (WGS) entry which is preliminary data.</text>
</comment>
<evidence type="ECO:0000313" key="2">
    <source>
        <dbReference type="Proteomes" id="UP000280444"/>
    </source>
</evidence>
<gene>
    <name evidence="1" type="ORF">EII11_08755</name>
</gene>
<organism evidence="1 2">
    <name type="scientific">Schaalia canis</name>
    <dbReference type="NCBI Taxonomy" id="100469"/>
    <lineage>
        <taxon>Bacteria</taxon>
        <taxon>Bacillati</taxon>
        <taxon>Actinomycetota</taxon>
        <taxon>Actinomycetes</taxon>
        <taxon>Actinomycetales</taxon>
        <taxon>Actinomycetaceae</taxon>
        <taxon>Schaalia</taxon>
    </lineage>
</organism>
<reference evidence="1 2" key="1">
    <citation type="submission" date="2018-11" db="EMBL/GenBank/DDBJ databases">
        <title>Genomes From Bacteria Associated with the Canine Oral Cavity: a Test Case for Automated Genome-Based Taxonomic Assignment.</title>
        <authorList>
            <person name="Coil D.A."/>
            <person name="Jospin G."/>
            <person name="Darling A.E."/>
            <person name="Wallis C."/>
            <person name="Davis I.J."/>
            <person name="Harris S."/>
            <person name="Eisen J.A."/>
            <person name="Holcombe L.J."/>
            <person name="O'Flynn C."/>
        </authorList>
    </citation>
    <scope>NUCLEOTIDE SEQUENCE [LARGE SCALE GENOMIC DNA]</scope>
    <source>
        <strain evidence="1 2">OH770</strain>
    </source>
</reference>
<evidence type="ECO:0000313" key="1">
    <source>
        <dbReference type="EMBL" id="RRC94771.1"/>
    </source>
</evidence>
<keyword evidence="2" id="KW-1185">Reference proteome</keyword>
<dbReference type="OrthoDB" id="3268017at2"/>
<name>A0A3P1SBW2_9ACTO</name>
<proteinExistence type="predicted"/>
<dbReference type="AlphaFoldDB" id="A0A3P1SBW2"/>
<dbReference type="Proteomes" id="UP000280444">
    <property type="component" value="Unassembled WGS sequence"/>
</dbReference>